<dbReference type="EMBL" id="UGQY01000006">
    <property type="protein sequence ID" value="SUA31607.1"/>
    <property type="molecule type" value="Genomic_DNA"/>
</dbReference>
<dbReference type="SUPFAM" id="SSF48695">
    <property type="entry name" value="Multiheme cytochromes"/>
    <property type="match status" value="1"/>
</dbReference>
<dbReference type="AlphaFoldDB" id="A0A378WCU3"/>
<accession>A0A378WCU3</accession>
<gene>
    <name evidence="1" type="ORF">NCTC1542_06962</name>
</gene>
<proteinExistence type="predicted"/>
<evidence type="ECO:0000313" key="2">
    <source>
        <dbReference type="Proteomes" id="UP000255389"/>
    </source>
</evidence>
<reference evidence="1 2" key="1">
    <citation type="submission" date="2018-06" db="EMBL/GenBank/DDBJ databases">
        <authorList>
            <consortium name="Pathogen Informatics"/>
            <person name="Doyle S."/>
        </authorList>
    </citation>
    <scope>NUCLEOTIDE SEQUENCE [LARGE SCALE GENOMIC DNA]</scope>
    <source>
        <strain evidence="1 2">NCTC1542</strain>
    </source>
</reference>
<dbReference type="Pfam" id="PF19663">
    <property type="entry name" value="DUF6166"/>
    <property type="match status" value="1"/>
</dbReference>
<sequence>MVDLVYRGYGPQSTAGSRLVMVEDHTGFIAPLPHHALHGEDGFSWGYGGSGPADLARSLIIHALGSSALCTTCHGTAMVLHAGAMADQPEPTPCTRCHRGYTVSMDLYQLFKADVIARLPMTGWTLSHDEVMRWLSQHASRLSTFDDLTA</sequence>
<organism evidence="1 2">
    <name type="scientific">Mycolicibacterium fortuitum</name>
    <name type="common">Mycobacterium fortuitum</name>
    <dbReference type="NCBI Taxonomy" id="1766"/>
    <lineage>
        <taxon>Bacteria</taxon>
        <taxon>Bacillati</taxon>
        <taxon>Actinomycetota</taxon>
        <taxon>Actinomycetes</taxon>
        <taxon>Mycobacteriales</taxon>
        <taxon>Mycobacteriaceae</taxon>
        <taxon>Mycolicibacterium</taxon>
    </lineage>
</organism>
<dbReference type="InterPro" id="IPR036280">
    <property type="entry name" value="Multihaem_cyt_sf"/>
</dbReference>
<name>A0A378WCU3_MYCFO</name>
<protein>
    <submittedName>
        <fullName evidence="1">Uncharacterized protein</fullName>
    </submittedName>
</protein>
<evidence type="ECO:0000313" key="1">
    <source>
        <dbReference type="EMBL" id="SUA31607.1"/>
    </source>
</evidence>
<dbReference type="Proteomes" id="UP000255389">
    <property type="component" value="Unassembled WGS sequence"/>
</dbReference>
<dbReference type="InterPro" id="IPR046164">
    <property type="entry name" value="DUF6166"/>
</dbReference>